<reference evidence="8 9" key="1">
    <citation type="submission" date="2018-08" db="EMBL/GenBank/DDBJ databases">
        <title>Microbacterium lemovicicum sp. nov., a bacterium isolated from a natural uranium-rich soil.</title>
        <authorList>
            <person name="ORTET P."/>
        </authorList>
    </citation>
    <scope>NUCLEOTIDE SEQUENCE [LARGE SCALE GENOMIC DNA]</scope>
    <source>
        <strain evidence="8 9">Viu22</strain>
    </source>
</reference>
<comment type="subcellular location">
    <subcellularLocation>
        <location evidence="1 5">Cytoplasm</location>
    </subcellularLocation>
</comment>
<dbReference type="InterPro" id="IPR036388">
    <property type="entry name" value="WH-like_DNA-bd_sf"/>
</dbReference>
<dbReference type="Gene3D" id="1.10.10.10">
    <property type="entry name" value="Winged helix-like DNA-binding domain superfamily/Winged helix DNA-binding domain"/>
    <property type="match status" value="1"/>
</dbReference>
<dbReference type="RefSeq" id="WP_127095162.1">
    <property type="nucleotide sequence ID" value="NZ_CP031423.1"/>
</dbReference>
<dbReference type="KEGG" id="mlv:CVS47_01071"/>
<dbReference type="Pfam" id="PF02631">
    <property type="entry name" value="RecX_HTH2"/>
    <property type="match status" value="1"/>
</dbReference>
<feature type="compositionally biased region" description="Basic and acidic residues" evidence="6">
    <location>
        <begin position="69"/>
        <end position="79"/>
    </location>
</feature>
<protein>
    <recommendedName>
        <fullName evidence="3 5">Regulatory protein RecX</fullName>
    </recommendedName>
</protein>
<dbReference type="InterPro" id="IPR053924">
    <property type="entry name" value="RecX_HTH_2nd"/>
</dbReference>
<sequence>MVHFVDSGDESADELAPVIPLFGGAASSAGRRTREGGGDVRSGSSRGFGSREGVETGDEEASPPARKGRVAEPNESPRDLAEKALLRKLRTRSLSIREARTALTGFDLAREDAEDIIEHLERMGYLDDAQLAEQLIHAGSDRKGQGRTAIAQTLSKRGVAREVADAALSALPDDDAERALEFARSKAGSMRSLDRDTALRRLTGQLARRGYGGSMAMTAARTALDETGVGGSSVRFR</sequence>
<dbReference type="InterPro" id="IPR003783">
    <property type="entry name" value="Regulatory_RecX"/>
</dbReference>
<accession>A0A3Q9J2P0</accession>
<organism evidence="8 9">
    <name type="scientific">Microbacterium lemovicicum</name>
    <dbReference type="NCBI Taxonomy" id="1072463"/>
    <lineage>
        <taxon>Bacteria</taxon>
        <taxon>Bacillati</taxon>
        <taxon>Actinomycetota</taxon>
        <taxon>Actinomycetes</taxon>
        <taxon>Micrococcales</taxon>
        <taxon>Microbacteriaceae</taxon>
        <taxon>Microbacterium</taxon>
    </lineage>
</organism>
<comment type="similarity">
    <text evidence="2 5">Belongs to the RecX family.</text>
</comment>
<evidence type="ECO:0000313" key="8">
    <source>
        <dbReference type="EMBL" id="AZS36470.1"/>
    </source>
</evidence>
<proteinExistence type="inferred from homology"/>
<evidence type="ECO:0000256" key="3">
    <source>
        <dbReference type="ARBA" id="ARBA00018111"/>
    </source>
</evidence>
<evidence type="ECO:0000256" key="1">
    <source>
        <dbReference type="ARBA" id="ARBA00004496"/>
    </source>
</evidence>
<keyword evidence="4 5" id="KW-0963">Cytoplasm</keyword>
<dbReference type="GO" id="GO:0005737">
    <property type="term" value="C:cytoplasm"/>
    <property type="evidence" value="ECO:0007669"/>
    <property type="project" value="UniProtKB-SubCell"/>
</dbReference>
<dbReference type="GO" id="GO:0006282">
    <property type="term" value="P:regulation of DNA repair"/>
    <property type="evidence" value="ECO:0007669"/>
    <property type="project" value="UniProtKB-UniRule"/>
</dbReference>
<comment type="function">
    <text evidence="5">Modulates RecA activity.</text>
</comment>
<dbReference type="Proteomes" id="UP000276888">
    <property type="component" value="Chromosome"/>
</dbReference>
<dbReference type="PANTHER" id="PTHR33602">
    <property type="entry name" value="REGULATORY PROTEIN RECX FAMILY PROTEIN"/>
    <property type="match status" value="1"/>
</dbReference>
<gene>
    <name evidence="5 8" type="primary">recX</name>
    <name evidence="8" type="ORF">CVS47_01071</name>
</gene>
<evidence type="ECO:0000256" key="5">
    <source>
        <dbReference type="HAMAP-Rule" id="MF_01114"/>
    </source>
</evidence>
<evidence type="ECO:0000256" key="6">
    <source>
        <dbReference type="SAM" id="MobiDB-lite"/>
    </source>
</evidence>
<dbReference type="OrthoDB" id="5244465at2"/>
<feature type="domain" description="RecX second three-helical" evidence="7">
    <location>
        <begin position="127"/>
        <end position="168"/>
    </location>
</feature>
<keyword evidence="9" id="KW-1185">Reference proteome</keyword>
<evidence type="ECO:0000259" key="7">
    <source>
        <dbReference type="Pfam" id="PF02631"/>
    </source>
</evidence>
<evidence type="ECO:0000313" key="9">
    <source>
        <dbReference type="Proteomes" id="UP000276888"/>
    </source>
</evidence>
<dbReference type="PANTHER" id="PTHR33602:SF1">
    <property type="entry name" value="REGULATORY PROTEIN RECX FAMILY PROTEIN"/>
    <property type="match status" value="1"/>
</dbReference>
<dbReference type="AlphaFoldDB" id="A0A3Q9J2P0"/>
<feature type="region of interest" description="Disordered" evidence="6">
    <location>
        <begin position="23"/>
        <end position="79"/>
    </location>
</feature>
<name>A0A3Q9J2P0_9MICO</name>
<dbReference type="EMBL" id="CP031423">
    <property type="protein sequence ID" value="AZS36470.1"/>
    <property type="molecule type" value="Genomic_DNA"/>
</dbReference>
<dbReference type="HAMAP" id="MF_01114">
    <property type="entry name" value="RecX"/>
    <property type="match status" value="1"/>
</dbReference>
<evidence type="ECO:0000256" key="2">
    <source>
        <dbReference type="ARBA" id="ARBA00009695"/>
    </source>
</evidence>
<evidence type="ECO:0000256" key="4">
    <source>
        <dbReference type="ARBA" id="ARBA00022490"/>
    </source>
</evidence>